<sequence length="190" mass="20748">MDEDAKKEPARSRKPSGILPSAQRRGGPVQIDLLGAKLMRPLLGKRGLGEGDICFHWAAIVGGSFLATNSAPERIQFPKGERSGGILHLRVPSGALATQLQHLTPQIIQRVNGFYGYPAIADVRIHQRPLPPRPRKASDPPPLPEPARERLALQLQNVDHPALKDALAKLGEAMARRDMTPPDKKGRQRG</sequence>
<reference evidence="2 3" key="1">
    <citation type="submission" date="2017-09" db="EMBL/GenBank/DDBJ databases">
        <authorList>
            <person name="Ehlers B."/>
            <person name="Leendertz F.H."/>
        </authorList>
    </citation>
    <scope>NUCLEOTIDE SEQUENCE [LARGE SCALE GENOMIC DNA]</scope>
    <source>
        <strain evidence="2 3">USBA 140</strain>
    </source>
</reference>
<dbReference type="Proteomes" id="UP000219621">
    <property type="component" value="Unassembled WGS sequence"/>
</dbReference>
<keyword evidence="3" id="KW-1185">Reference proteome</keyword>
<feature type="region of interest" description="Disordered" evidence="1">
    <location>
        <begin position="126"/>
        <end position="151"/>
    </location>
</feature>
<protein>
    <recommendedName>
        <fullName evidence="4">DUF721 domain-containing protein</fullName>
    </recommendedName>
</protein>
<evidence type="ECO:0000256" key="1">
    <source>
        <dbReference type="SAM" id="MobiDB-lite"/>
    </source>
</evidence>
<accession>A0A286G8M7</accession>
<feature type="compositionally biased region" description="Basic and acidic residues" evidence="1">
    <location>
        <begin position="1"/>
        <end position="11"/>
    </location>
</feature>
<proteinExistence type="predicted"/>
<dbReference type="PIRSF" id="PIRSF032064">
    <property type="entry name" value="UCP032064"/>
    <property type="match status" value="1"/>
</dbReference>
<dbReference type="EMBL" id="OCNJ01000002">
    <property type="protein sequence ID" value="SOD91848.1"/>
    <property type="molecule type" value="Genomic_DNA"/>
</dbReference>
<evidence type="ECO:0008006" key="4">
    <source>
        <dbReference type="Google" id="ProtNLM"/>
    </source>
</evidence>
<feature type="region of interest" description="Disordered" evidence="1">
    <location>
        <begin position="1"/>
        <end position="25"/>
    </location>
</feature>
<dbReference type="InterPro" id="IPR007922">
    <property type="entry name" value="DciA-like"/>
</dbReference>
<gene>
    <name evidence="2" type="ORF">SAMN05421508_102138</name>
</gene>
<organism evidence="2 3">
    <name type="scientific">Caenispirillum bisanense</name>
    <dbReference type="NCBI Taxonomy" id="414052"/>
    <lineage>
        <taxon>Bacteria</taxon>
        <taxon>Pseudomonadati</taxon>
        <taxon>Pseudomonadota</taxon>
        <taxon>Alphaproteobacteria</taxon>
        <taxon>Rhodospirillales</taxon>
        <taxon>Novispirillaceae</taxon>
        <taxon>Caenispirillum</taxon>
    </lineage>
</organism>
<feature type="region of interest" description="Disordered" evidence="1">
    <location>
        <begin position="168"/>
        <end position="190"/>
    </location>
</feature>
<feature type="compositionally biased region" description="Basic and acidic residues" evidence="1">
    <location>
        <begin position="174"/>
        <end position="190"/>
    </location>
</feature>
<dbReference type="RefSeq" id="WP_176525035.1">
    <property type="nucleotide sequence ID" value="NZ_OCNJ01000002.1"/>
</dbReference>
<dbReference type="Pfam" id="PF05258">
    <property type="entry name" value="DciA"/>
    <property type="match status" value="1"/>
</dbReference>
<dbReference type="InterPro" id="IPR010593">
    <property type="entry name" value="DUF1159"/>
</dbReference>
<evidence type="ECO:0000313" key="3">
    <source>
        <dbReference type="Proteomes" id="UP000219621"/>
    </source>
</evidence>
<evidence type="ECO:0000313" key="2">
    <source>
        <dbReference type="EMBL" id="SOD91848.1"/>
    </source>
</evidence>
<name>A0A286G8M7_9PROT</name>
<dbReference type="AlphaFoldDB" id="A0A286G8M7"/>